<reference evidence="2" key="1">
    <citation type="submission" date="2020-01" db="EMBL/GenBank/DDBJ databases">
        <title>Phosphoaccumulans saitamaens gen. nov., sp. nov., a polyphosphate accumulating bacterium isolated from surface river water.</title>
        <authorList>
            <person name="Watanabe K."/>
            <person name="Suda W."/>
        </authorList>
    </citation>
    <scope>NUCLEOTIDE SEQUENCE [LARGE SCALE GENOMIC DNA]</scope>
    <source>
        <strain evidence="2">ICHIAU1</strain>
    </source>
</reference>
<dbReference type="OrthoDB" id="5298629at2"/>
<organism evidence="1 2">
    <name type="scientific">Fluviibacter phosphoraccumulans</name>
    <dbReference type="NCBI Taxonomy" id="1751046"/>
    <lineage>
        <taxon>Bacteria</taxon>
        <taxon>Pseudomonadati</taxon>
        <taxon>Pseudomonadota</taxon>
        <taxon>Betaproteobacteria</taxon>
        <taxon>Rhodocyclales</taxon>
        <taxon>Fluviibacteraceae</taxon>
        <taxon>Fluviibacter</taxon>
    </lineage>
</organism>
<dbReference type="CDD" id="cd03454">
    <property type="entry name" value="YdeM"/>
    <property type="match status" value="1"/>
</dbReference>
<sequence length="151" mass="16716">MNSRYLEDLKMGDVFICPGVTITESEIIGFALTYDPQPFHVNTLAASDSIYGGLIASGFHVIALSFRLFMQLGIFQTSSMGSPGIDEVRWTMPVRPGDTLHTEVIVESVTPSRSKPDRGVAKLKFKSINQRKEEVATFYLNLLIKSRSTLG</sequence>
<proteinExistence type="predicted"/>
<dbReference type="AlphaFoldDB" id="A0A679I9Z6"/>
<dbReference type="InterPro" id="IPR052342">
    <property type="entry name" value="MCH/BMMD"/>
</dbReference>
<evidence type="ECO:0000313" key="2">
    <source>
        <dbReference type="Proteomes" id="UP000463961"/>
    </source>
</evidence>
<dbReference type="SUPFAM" id="SSF54637">
    <property type="entry name" value="Thioesterase/thiol ester dehydrase-isomerase"/>
    <property type="match status" value="1"/>
</dbReference>
<gene>
    <name evidence="1" type="ORF">ICHIAU1_17550</name>
</gene>
<dbReference type="Gene3D" id="3.10.129.10">
    <property type="entry name" value="Hotdog Thioesterase"/>
    <property type="match status" value="1"/>
</dbReference>
<dbReference type="Proteomes" id="UP000463961">
    <property type="component" value="Chromosome"/>
</dbReference>
<protein>
    <submittedName>
        <fullName evidence="1">Acyl dehydratase</fullName>
    </submittedName>
</protein>
<dbReference type="InterPro" id="IPR029069">
    <property type="entry name" value="HotDog_dom_sf"/>
</dbReference>
<dbReference type="InterPro" id="IPR002539">
    <property type="entry name" value="MaoC-like_dom"/>
</dbReference>
<keyword evidence="2" id="KW-1185">Reference proteome</keyword>
<dbReference type="RefSeq" id="WP_162049822.1">
    <property type="nucleotide sequence ID" value="NZ_AP019011.1"/>
</dbReference>
<evidence type="ECO:0000313" key="1">
    <source>
        <dbReference type="EMBL" id="BBU69472.1"/>
    </source>
</evidence>
<dbReference type="EMBL" id="AP022345">
    <property type="protein sequence ID" value="BBU69472.1"/>
    <property type="molecule type" value="Genomic_DNA"/>
</dbReference>
<dbReference type="PANTHER" id="PTHR43664:SF1">
    <property type="entry name" value="BETA-METHYLMALYL-COA DEHYDRATASE"/>
    <property type="match status" value="1"/>
</dbReference>
<name>A0A679I9Z6_9RHOO</name>
<accession>A0A679I9Z6</accession>
<dbReference type="Pfam" id="PF01575">
    <property type="entry name" value="MaoC_dehydratas"/>
    <property type="match status" value="1"/>
</dbReference>
<dbReference type="PANTHER" id="PTHR43664">
    <property type="entry name" value="MONOAMINE OXIDASE-RELATED"/>
    <property type="match status" value="1"/>
</dbReference>